<proteinExistence type="predicted"/>
<feature type="signal peptide" evidence="1">
    <location>
        <begin position="1"/>
        <end position="25"/>
    </location>
</feature>
<comment type="caution">
    <text evidence="2">The sequence shown here is derived from an EMBL/GenBank/DDBJ whole genome shotgun (WGS) entry which is preliminary data.</text>
</comment>
<gene>
    <name evidence="2" type="ORF">MSPICULIGERA_LOCUS595</name>
</gene>
<evidence type="ECO:0000313" key="2">
    <source>
        <dbReference type="EMBL" id="CAJ0557846.1"/>
    </source>
</evidence>
<sequence length="164" mass="17509">MSARVPVLLLFTCLLGFSLFNVGAAECYQCFEGSQILFKDTKDRAPDFVEGIETPGACTTANAATKKCEGDKCAHIHMVREMDGVTNVVDIRNCASKDVIKNDQWKVETVHPKGDGGEAWGMSCEGHLCNKMTLAELKVAAGGSAITALCAIITAITANALAFY</sequence>
<accession>A0AA36C484</accession>
<dbReference type="EMBL" id="CATQJA010000123">
    <property type="protein sequence ID" value="CAJ0557846.1"/>
    <property type="molecule type" value="Genomic_DNA"/>
</dbReference>
<feature type="chain" id="PRO_5041358835" evidence="1">
    <location>
        <begin position="26"/>
        <end position="164"/>
    </location>
</feature>
<keyword evidence="3" id="KW-1185">Reference proteome</keyword>
<protein>
    <submittedName>
        <fullName evidence="2">Uncharacterized protein</fullName>
    </submittedName>
</protein>
<reference evidence="2" key="1">
    <citation type="submission" date="2023-06" db="EMBL/GenBank/DDBJ databases">
        <authorList>
            <person name="Delattre M."/>
        </authorList>
    </citation>
    <scope>NUCLEOTIDE SEQUENCE</scope>
    <source>
        <strain evidence="2">AF72</strain>
    </source>
</reference>
<feature type="non-terminal residue" evidence="2">
    <location>
        <position position="164"/>
    </location>
</feature>
<evidence type="ECO:0000256" key="1">
    <source>
        <dbReference type="SAM" id="SignalP"/>
    </source>
</evidence>
<keyword evidence="1" id="KW-0732">Signal</keyword>
<dbReference type="Proteomes" id="UP001177023">
    <property type="component" value="Unassembled WGS sequence"/>
</dbReference>
<evidence type="ECO:0000313" key="3">
    <source>
        <dbReference type="Proteomes" id="UP001177023"/>
    </source>
</evidence>
<dbReference type="AlphaFoldDB" id="A0AA36C484"/>
<name>A0AA36C484_9BILA</name>
<organism evidence="2 3">
    <name type="scientific">Mesorhabditis spiculigera</name>
    <dbReference type="NCBI Taxonomy" id="96644"/>
    <lineage>
        <taxon>Eukaryota</taxon>
        <taxon>Metazoa</taxon>
        <taxon>Ecdysozoa</taxon>
        <taxon>Nematoda</taxon>
        <taxon>Chromadorea</taxon>
        <taxon>Rhabditida</taxon>
        <taxon>Rhabditina</taxon>
        <taxon>Rhabditomorpha</taxon>
        <taxon>Rhabditoidea</taxon>
        <taxon>Rhabditidae</taxon>
        <taxon>Mesorhabditinae</taxon>
        <taxon>Mesorhabditis</taxon>
    </lineage>
</organism>